<proteinExistence type="inferred from homology"/>
<dbReference type="PIRSF" id="PIRSF002741">
    <property type="entry name" value="MppA"/>
    <property type="match status" value="1"/>
</dbReference>
<organism evidence="6 7">
    <name type="scientific">Candidatus Uhrbacteria bacterium GW2011_GWC1_41_20</name>
    <dbReference type="NCBI Taxonomy" id="1618983"/>
    <lineage>
        <taxon>Bacteria</taxon>
        <taxon>Candidatus Uhriibacteriota</taxon>
    </lineage>
</organism>
<comment type="caution">
    <text evidence="6">The sequence shown here is derived from an EMBL/GenBank/DDBJ whole genome shotgun (WGS) entry which is preliminary data.</text>
</comment>
<keyword evidence="4" id="KW-1133">Transmembrane helix</keyword>
<evidence type="ECO:0000256" key="4">
    <source>
        <dbReference type="SAM" id="Phobius"/>
    </source>
</evidence>
<evidence type="ECO:0000313" key="7">
    <source>
        <dbReference type="Proteomes" id="UP000033930"/>
    </source>
</evidence>
<dbReference type="AlphaFoldDB" id="A0A0G0VA33"/>
<reference evidence="6 7" key="1">
    <citation type="journal article" date="2015" name="Nature">
        <title>rRNA introns, odd ribosomes, and small enigmatic genomes across a large radiation of phyla.</title>
        <authorList>
            <person name="Brown C.T."/>
            <person name="Hug L.A."/>
            <person name="Thomas B.C."/>
            <person name="Sharon I."/>
            <person name="Castelle C.J."/>
            <person name="Singh A."/>
            <person name="Wilkins M.J."/>
            <person name="Williams K.H."/>
            <person name="Banfield J.F."/>
        </authorList>
    </citation>
    <scope>NUCLEOTIDE SEQUENCE [LARGE SCALE GENOMIC DNA]</scope>
</reference>
<protein>
    <submittedName>
        <fullName evidence="6">Extracellular solute-binding protein</fullName>
    </submittedName>
</protein>
<dbReference type="GO" id="GO:0015833">
    <property type="term" value="P:peptide transport"/>
    <property type="evidence" value="ECO:0007669"/>
    <property type="project" value="TreeGrafter"/>
</dbReference>
<dbReference type="PANTHER" id="PTHR30290:SF9">
    <property type="entry name" value="OLIGOPEPTIDE-BINDING PROTEIN APPA"/>
    <property type="match status" value="1"/>
</dbReference>
<feature type="domain" description="Solute-binding protein family 5" evidence="5">
    <location>
        <begin position="144"/>
        <end position="514"/>
    </location>
</feature>
<name>A0A0G0VA33_9BACT</name>
<dbReference type="Gene3D" id="3.90.76.10">
    <property type="entry name" value="Dipeptide-binding Protein, Domain 1"/>
    <property type="match status" value="1"/>
</dbReference>
<dbReference type="InterPro" id="IPR039424">
    <property type="entry name" value="SBP_5"/>
</dbReference>
<dbReference type="PATRIC" id="fig|1618983.3.peg.852"/>
<accession>A0A0G0VA33</accession>
<evidence type="ECO:0000256" key="3">
    <source>
        <dbReference type="ARBA" id="ARBA00022729"/>
    </source>
</evidence>
<dbReference type="CDD" id="cd08513">
    <property type="entry name" value="PBP2_thermophilic_Hb8_like"/>
    <property type="match status" value="1"/>
</dbReference>
<evidence type="ECO:0000256" key="2">
    <source>
        <dbReference type="ARBA" id="ARBA00022448"/>
    </source>
</evidence>
<gene>
    <name evidence="6" type="ORF">UU50_C0024G0009</name>
</gene>
<dbReference type="InterPro" id="IPR000914">
    <property type="entry name" value="SBP_5_dom"/>
</dbReference>
<dbReference type="PANTHER" id="PTHR30290">
    <property type="entry name" value="PERIPLASMIC BINDING COMPONENT OF ABC TRANSPORTER"/>
    <property type="match status" value="1"/>
</dbReference>
<sequence>MPDLRSQFSNMLKRFQTPFRALFAKKHTSGSKHLAMAQVIQAKQSGRVPSTKQLRYFPSLLSHKEKIIASFALLAIILSGSYMILSIIGANQQTIPAVGGTYTEGVIGAPQLINPLYSTTSDVDSDLARIIYSGLMRFDPATGITEDLAESYNISEDNLQYTFVIRENAKWHDGDPVLADDVIFTINAIQNTQYRSPLSTSFTGVAVSQVDDRTVRFDLEKESPDFLKLITVGILPSHLWQDITANNAVLTALNIKPIGSGPYMFEMLEKDNKTGEIHTYTVKRFDDYYQDGPYIESITFKFYPDINSAISALQNHNIEGISYLPVSEATRFENDDRISLMQAGLHEYVAAFFNPEHSDILADVAVRKALCFATYKEKIIDEVFGGYAKQMESFVLPGTTGFVEDAGDVIFDQKYATVMLDEAGWVVNQETGLRTKDETVLSLTITTIDSTELISVANLLKSQWEELGIQVEISTIDQATLQSTTLKNHDYDILLSGEIYDTNLDPYAFWHSSQTGASGLNLAQFENDDVDDLLETIQIATTTEEREQALEKAQEIILADYPAIFLYQPQYTYAVSSAIKNADVVRISMPSDRFSSIDTWYIKTRKSLITE</sequence>
<dbReference type="SUPFAM" id="SSF53850">
    <property type="entry name" value="Periplasmic binding protein-like II"/>
    <property type="match status" value="1"/>
</dbReference>
<dbReference type="EMBL" id="LCAW01000024">
    <property type="protein sequence ID" value="KKR97789.1"/>
    <property type="molecule type" value="Genomic_DNA"/>
</dbReference>
<dbReference type="GO" id="GO:0042597">
    <property type="term" value="C:periplasmic space"/>
    <property type="evidence" value="ECO:0007669"/>
    <property type="project" value="UniProtKB-ARBA"/>
</dbReference>
<dbReference type="GO" id="GO:1904680">
    <property type="term" value="F:peptide transmembrane transporter activity"/>
    <property type="evidence" value="ECO:0007669"/>
    <property type="project" value="TreeGrafter"/>
</dbReference>
<dbReference type="InterPro" id="IPR030678">
    <property type="entry name" value="Peptide/Ni-bd"/>
</dbReference>
<evidence type="ECO:0000259" key="5">
    <source>
        <dbReference type="Pfam" id="PF00496"/>
    </source>
</evidence>
<dbReference type="GO" id="GO:0043190">
    <property type="term" value="C:ATP-binding cassette (ABC) transporter complex"/>
    <property type="evidence" value="ECO:0007669"/>
    <property type="project" value="InterPro"/>
</dbReference>
<comment type="similarity">
    <text evidence="1">Belongs to the bacterial solute-binding protein 5 family.</text>
</comment>
<feature type="transmembrane region" description="Helical" evidence="4">
    <location>
        <begin position="67"/>
        <end position="88"/>
    </location>
</feature>
<dbReference type="Gene3D" id="3.40.190.10">
    <property type="entry name" value="Periplasmic binding protein-like II"/>
    <property type="match status" value="1"/>
</dbReference>
<evidence type="ECO:0000313" key="6">
    <source>
        <dbReference type="EMBL" id="KKR97789.1"/>
    </source>
</evidence>
<keyword evidence="3" id="KW-0732">Signal</keyword>
<dbReference type="Proteomes" id="UP000033930">
    <property type="component" value="Unassembled WGS sequence"/>
</dbReference>
<evidence type="ECO:0000256" key="1">
    <source>
        <dbReference type="ARBA" id="ARBA00005695"/>
    </source>
</evidence>
<keyword evidence="4" id="KW-0812">Transmembrane</keyword>
<keyword evidence="4" id="KW-0472">Membrane</keyword>
<keyword evidence="2" id="KW-0813">Transport</keyword>
<dbReference type="Gene3D" id="3.10.105.10">
    <property type="entry name" value="Dipeptide-binding Protein, Domain 3"/>
    <property type="match status" value="1"/>
</dbReference>
<dbReference type="Pfam" id="PF00496">
    <property type="entry name" value="SBP_bac_5"/>
    <property type="match status" value="1"/>
</dbReference>